<dbReference type="Proteomes" id="UP000232883">
    <property type="component" value="Chromosome"/>
</dbReference>
<proteinExistence type="predicted"/>
<feature type="region of interest" description="Disordered" evidence="1">
    <location>
        <begin position="1"/>
        <end position="21"/>
    </location>
</feature>
<organism evidence="2 3">
    <name type="scientific">Spirosoma pollinicola</name>
    <dbReference type="NCBI Taxonomy" id="2057025"/>
    <lineage>
        <taxon>Bacteria</taxon>
        <taxon>Pseudomonadati</taxon>
        <taxon>Bacteroidota</taxon>
        <taxon>Cytophagia</taxon>
        <taxon>Cytophagales</taxon>
        <taxon>Cytophagaceae</taxon>
        <taxon>Spirosoma</taxon>
    </lineage>
</organism>
<evidence type="ECO:0000256" key="1">
    <source>
        <dbReference type="SAM" id="MobiDB-lite"/>
    </source>
</evidence>
<name>A0A2K8Z9N2_9BACT</name>
<dbReference type="AlphaFoldDB" id="A0A2K8Z9N2"/>
<protein>
    <submittedName>
        <fullName evidence="2">Uncharacterized protein</fullName>
    </submittedName>
</protein>
<gene>
    <name evidence="2" type="ORF">CWM47_34910</name>
</gene>
<evidence type="ECO:0000313" key="2">
    <source>
        <dbReference type="EMBL" id="AUD06588.1"/>
    </source>
</evidence>
<keyword evidence="3" id="KW-1185">Reference proteome</keyword>
<sequence>MEGVSDQLPAQPEQPATEKLRPSAARFDAANDFLTICDRLSTGYDSGYYWEDVQRALRIAAGLEKWRQRPTVRLIPSLFRFLILSFQHSPNRFRLKQLSIAGAEPMLI</sequence>
<evidence type="ECO:0000313" key="3">
    <source>
        <dbReference type="Proteomes" id="UP000232883"/>
    </source>
</evidence>
<dbReference type="KEGG" id="spir:CWM47_34910"/>
<reference evidence="2 3" key="1">
    <citation type="submission" date="2017-11" db="EMBL/GenBank/DDBJ databases">
        <title>Taxonomic description and genome sequences of Spirosoma HA7 sp. nov., isolated from pollen microhabitat of Corylus avellana.</title>
        <authorList>
            <person name="Ambika Manirajan B."/>
            <person name="Suarez C."/>
            <person name="Ratering S."/>
            <person name="Geissler-Plaum R."/>
            <person name="Cardinale M."/>
            <person name="Sylvia S."/>
        </authorList>
    </citation>
    <scope>NUCLEOTIDE SEQUENCE [LARGE SCALE GENOMIC DNA]</scope>
    <source>
        <strain evidence="2 3">HA7</strain>
    </source>
</reference>
<dbReference type="EMBL" id="CP025096">
    <property type="protein sequence ID" value="AUD06588.1"/>
    <property type="molecule type" value="Genomic_DNA"/>
</dbReference>
<accession>A0A2K8Z9N2</accession>